<proteinExistence type="inferred from homology"/>
<accession>A0A5D0NBN3</accession>
<dbReference type="PANTHER" id="PTHR43353">
    <property type="entry name" value="SUCCINATE-SEMIALDEHYDE DEHYDROGENASE, MITOCHONDRIAL"/>
    <property type="match status" value="1"/>
</dbReference>
<reference evidence="4 5" key="1">
    <citation type="submission" date="2019-08" db="EMBL/GenBank/DDBJ databases">
        <title>Actinomadura sp. nov. CYP1-5 isolated from mountain soil.</title>
        <authorList>
            <person name="Songsumanus A."/>
            <person name="Kuncharoen N."/>
            <person name="Kudo T."/>
            <person name="Yuki M."/>
            <person name="Igarashi Y."/>
            <person name="Tanasupawat S."/>
        </authorList>
    </citation>
    <scope>NUCLEOTIDE SEQUENCE [LARGE SCALE GENOMIC DNA]</scope>
    <source>
        <strain evidence="4 5">JCM 14158</strain>
    </source>
</reference>
<sequence>MTSDPTALLPRAGGACAAAVVAGTPRGGIVHDVPDPATGDRYDRVGWASPGDAHDAVEAARAAFAGWAGARPRLRARALRAVAADIRDHADALAVLITRETGKRVAEARAEAMFSAEYFDWFADAATTPAGTHLLKDDKRYLVASRPVGVVAAVTPWNFPLSIPARKVAAALAAGCPVVLKPSELAPLSAAALLALIERHTPAGLVNLVNGDGEELIGPLVDHPDIAAITFTGSTRVGTLVARRAMRTMTRVTMELGGTAPFIIDADADVDLALDVLLVAKFRNNGASCIAANNVYIHHDLYDEVLSALAGRISSLRVGAPDDDSTDVGPLLRREHADRLHSLVAEAERRGCRTWRAETPDRGWYFPPTLVAASPRISLWSEEIFGPVCAVRPFRLLDDVVREVNSRGAGLAAYIVSADTERSLTTAARLKAGIVGINNGAPNTPEVPFGGVGLSGTGSEGGLEGMREFLEPQTVALAR</sequence>
<comment type="similarity">
    <text evidence="1">Belongs to the aldehyde dehydrogenase family.</text>
</comment>
<evidence type="ECO:0000256" key="2">
    <source>
        <dbReference type="ARBA" id="ARBA00023002"/>
    </source>
</evidence>
<dbReference type="InterPro" id="IPR016162">
    <property type="entry name" value="Ald_DH_N"/>
</dbReference>
<dbReference type="GO" id="GO:0009450">
    <property type="term" value="P:gamma-aminobutyric acid catabolic process"/>
    <property type="evidence" value="ECO:0007669"/>
    <property type="project" value="TreeGrafter"/>
</dbReference>
<name>A0A5D0NBN3_9ACTN</name>
<dbReference type="InterPro" id="IPR016163">
    <property type="entry name" value="Ald_DH_C"/>
</dbReference>
<dbReference type="RefSeq" id="WP_067885941.1">
    <property type="nucleotide sequence ID" value="NZ_VSFG01000009.1"/>
</dbReference>
<evidence type="ECO:0000313" key="4">
    <source>
        <dbReference type="EMBL" id="TYB41864.1"/>
    </source>
</evidence>
<dbReference type="InterPro" id="IPR016161">
    <property type="entry name" value="Ald_DH/histidinol_DH"/>
</dbReference>
<dbReference type="Proteomes" id="UP000323380">
    <property type="component" value="Unassembled WGS sequence"/>
</dbReference>
<dbReference type="FunFam" id="3.40.605.10:FF:000007">
    <property type="entry name" value="NAD/NADP-dependent betaine aldehyde dehydrogenase"/>
    <property type="match status" value="1"/>
</dbReference>
<dbReference type="PANTHER" id="PTHR43353:SF5">
    <property type="entry name" value="SUCCINATE-SEMIALDEHYDE DEHYDROGENASE, MITOCHONDRIAL"/>
    <property type="match status" value="1"/>
</dbReference>
<dbReference type="Pfam" id="PF00171">
    <property type="entry name" value="Aldedh"/>
    <property type="match status" value="1"/>
</dbReference>
<dbReference type="Gene3D" id="3.40.605.10">
    <property type="entry name" value="Aldehyde Dehydrogenase, Chain A, domain 1"/>
    <property type="match status" value="1"/>
</dbReference>
<dbReference type="InterPro" id="IPR015590">
    <property type="entry name" value="Aldehyde_DH_dom"/>
</dbReference>
<organism evidence="4 5">
    <name type="scientific">Actinomadura chibensis</name>
    <dbReference type="NCBI Taxonomy" id="392828"/>
    <lineage>
        <taxon>Bacteria</taxon>
        <taxon>Bacillati</taxon>
        <taxon>Actinomycetota</taxon>
        <taxon>Actinomycetes</taxon>
        <taxon>Streptosporangiales</taxon>
        <taxon>Thermomonosporaceae</taxon>
        <taxon>Actinomadura</taxon>
    </lineage>
</organism>
<evidence type="ECO:0000256" key="1">
    <source>
        <dbReference type="ARBA" id="ARBA00009986"/>
    </source>
</evidence>
<keyword evidence="2" id="KW-0560">Oxidoreductase</keyword>
<evidence type="ECO:0000259" key="3">
    <source>
        <dbReference type="Pfam" id="PF00171"/>
    </source>
</evidence>
<dbReference type="AlphaFoldDB" id="A0A5D0NBN3"/>
<gene>
    <name evidence="4" type="ORF">FXF69_33580</name>
</gene>
<protein>
    <submittedName>
        <fullName evidence="4">Aldehyde dehydrogenase family protein</fullName>
    </submittedName>
</protein>
<dbReference type="STRING" id="1220554.GCA_001552135_01055"/>
<dbReference type="InterPro" id="IPR050740">
    <property type="entry name" value="Aldehyde_DH_Superfamily"/>
</dbReference>
<dbReference type="Gene3D" id="3.40.309.10">
    <property type="entry name" value="Aldehyde Dehydrogenase, Chain A, domain 2"/>
    <property type="match status" value="1"/>
</dbReference>
<comment type="caution">
    <text evidence="4">The sequence shown here is derived from an EMBL/GenBank/DDBJ whole genome shotgun (WGS) entry which is preliminary data.</text>
</comment>
<keyword evidence="5" id="KW-1185">Reference proteome</keyword>
<evidence type="ECO:0000313" key="5">
    <source>
        <dbReference type="Proteomes" id="UP000323380"/>
    </source>
</evidence>
<dbReference type="EMBL" id="VSFG01000009">
    <property type="protein sequence ID" value="TYB41864.1"/>
    <property type="molecule type" value="Genomic_DNA"/>
</dbReference>
<dbReference type="SUPFAM" id="SSF53720">
    <property type="entry name" value="ALDH-like"/>
    <property type="match status" value="1"/>
</dbReference>
<feature type="domain" description="Aldehyde dehydrogenase" evidence="3">
    <location>
        <begin position="32"/>
        <end position="475"/>
    </location>
</feature>
<dbReference type="GO" id="GO:0004777">
    <property type="term" value="F:succinate-semialdehyde dehydrogenase (NAD+) activity"/>
    <property type="evidence" value="ECO:0007669"/>
    <property type="project" value="TreeGrafter"/>
</dbReference>